<evidence type="ECO:0000313" key="2">
    <source>
        <dbReference type="Proteomes" id="UP001162001"/>
    </source>
</evidence>
<evidence type="ECO:0000313" key="1">
    <source>
        <dbReference type="EMBL" id="QKF94563.1"/>
    </source>
</evidence>
<dbReference type="Proteomes" id="UP001162001">
    <property type="component" value="Segment"/>
</dbReference>
<keyword evidence="2" id="KW-1185">Reference proteome</keyword>
<dbReference type="GO" id="GO:0016740">
    <property type="term" value="F:transferase activity"/>
    <property type="evidence" value="ECO:0007669"/>
    <property type="project" value="UniProtKB-KW"/>
</dbReference>
<organism evidence="1 2">
    <name type="scientific">Fadolivirus FV1/VV64</name>
    <dbReference type="NCBI Taxonomy" id="3070911"/>
    <lineage>
        <taxon>Viruses</taxon>
        <taxon>Varidnaviria</taxon>
        <taxon>Bamfordvirae</taxon>
        <taxon>Nucleocytoviricota</taxon>
        <taxon>Megaviricetes</taxon>
        <taxon>Imitervirales</taxon>
        <taxon>Mimiviridae</taxon>
        <taxon>Klosneuvirinae</taxon>
        <taxon>Fadolivirus</taxon>
        <taxon>Fadolivirus algeromassiliense</taxon>
    </lineage>
</organism>
<gene>
    <name evidence="1" type="ORF">Fadolivirus_1_1105</name>
</gene>
<keyword evidence="1" id="KW-0808">Transferase</keyword>
<accession>A0A7D3QUY5</accession>
<dbReference type="InterPro" id="IPR029044">
    <property type="entry name" value="Nucleotide-diphossugar_trans"/>
</dbReference>
<reference evidence="1 2" key="1">
    <citation type="submission" date="2020-04" db="EMBL/GenBank/DDBJ databases">
        <title>Advantages and limits of metagenomic assembly and binning of a giant virus.</title>
        <authorList>
            <person name="Schulz F."/>
            <person name="Andreani J."/>
            <person name="Francis R."/>
            <person name="Boudjemaa H."/>
            <person name="Bou Khalil J.Y."/>
            <person name="Lee J."/>
            <person name="La Scola B."/>
            <person name="Woyke T."/>
        </authorList>
    </citation>
    <scope>NUCLEOTIDE SEQUENCE [LARGE SCALE GENOMIC DNA]</scope>
    <source>
        <strain evidence="1 2">FV1/VV64</strain>
    </source>
</reference>
<proteinExistence type="predicted"/>
<protein>
    <submittedName>
        <fullName evidence="1">Nucleotide-diphospho-sugar transferase</fullName>
    </submittedName>
</protein>
<dbReference type="EMBL" id="MT418680">
    <property type="protein sequence ID" value="QKF94563.1"/>
    <property type="molecule type" value="Genomic_DNA"/>
</dbReference>
<dbReference type="SUPFAM" id="SSF53448">
    <property type="entry name" value="Nucleotide-diphospho-sugar transferases"/>
    <property type="match status" value="1"/>
</dbReference>
<sequence length="267" mass="31608">MKISIIKSIFCPTDKYFNISCNAIKNLCELINNNIDNSLNFDITIIGWIKQQHYGDDIIKIVDDNINNNSNIRYILWNLNYGKYYMFNKLQEIIDNNTSYILYADHDILFNIDHIKLFSDLIALYQYKINNKNIGLIALNHLEDNRHKISLYCNENKITINDTTLYYISNNDYGSMACGCIFLSYECFKLLNKLDNISVYGLDDFNIIKKINDNNYISILTPHISIIHPFDENVEYIKWKENTVKLLIENKQFDYYKSLESSINFWR</sequence>
<name>A0A7D3QUY5_9VIRU</name>